<dbReference type="GO" id="GO:0030488">
    <property type="term" value="P:tRNA methylation"/>
    <property type="evidence" value="ECO:0007669"/>
    <property type="project" value="TreeGrafter"/>
</dbReference>
<evidence type="ECO:0000256" key="4">
    <source>
        <dbReference type="ARBA" id="ARBA00022490"/>
    </source>
</evidence>
<evidence type="ECO:0000256" key="6">
    <source>
        <dbReference type="ARBA" id="ARBA00069342"/>
    </source>
</evidence>
<comment type="similarity">
    <text evidence="3">Belongs to the TRM112 family.</text>
</comment>
<evidence type="ECO:0000256" key="2">
    <source>
        <dbReference type="ARBA" id="ARBA00004496"/>
    </source>
</evidence>
<sequence length="126" mass="14320">MKFLTTNFVKCAVKACDASDASFPLKYDECELELQEHEYNQEFLISMVDRLDWNALVRVAADLGNTALPVTKPENLVENEQMLKDLHSLLLETQITNGKMTCKNCGHIYYIKDSIANFLLPPHLAN</sequence>
<proteinExistence type="inferred from homology"/>
<name>A0A9P8T5T5_9ASCO</name>
<dbReference type="InterPro" id="IPR039127">
    <property type="entry name" value="Trm112"/>
</dbReference>
<dbReference type="AlphaFoldDB" id="A0A9P8T5T5"/>
<dbReference type="GeneID" id="70234954"/>
<dbReference type="Gene3D" id="2.20.25.10">
    <property type="match status" value="1"/>
</dbReference>
<organism evidence="8 9">
    <name type="scientific">Ogataea philodendri</name>
    <dbReference type="NCBI Taxonomy" id="1378263"/>
    <lineage>
        <taxon>Eukaryota</taxon>
        <taxon>Fungi</taxon>
        <taxon>Dikarya</taxon>
        <taxon>Ascomycota</taxon>
        <taxon>Saccharomycotina</taxon>
        <taxon>Pichiomycetes</taxon>
        <taxon>Pichiales</taxon>
        <taxon>Pichiaceae</taxon>
        <taxon>Ogataea</taxon>
    </lineage>
</organism>
<dbReference type="PANTHER" id="PTHR12773:SF0">
    <property type="entry name" value="MULTIFUNCTIONAL METHYLTRANSFERASE SUBUNIT TRM112-LIKE PROTEIN"/>
    <property type="match status" value="1"/>
</dbReference>
<comment type="caution">
    <text evidence="8">The sequence shown here is derived from an EMBL/GenBank/DDBJ whole genome shotgun (WGS) entry which is preliminary data.</text>
</comment>
<keyword evidence="5" id="KW-0539">Nucleus</keyword>
<reference evidence="8" key="1">
    <citation type="journal article" date="2021" name="Open Biol.">
        <title>Shared evolutionary footprints suggest mitochondrial oxidative damage underlies multiple complex I losses in fungi.</title>
        <authorList>
            <person name="Schikora-Tamarit M.A."/>
            <person name="Marcet-Houben M."/>
            <person name="Nosek J."/>
            <person name="Gabaldon T."/>
        </authorList>
    </citation>
    <scope>NUCLEOTIDE SEQUENCE</scope>
    <source>
        <strain evidence="8">CBS6075</strain>
    </source>
</reference>
<dbReference type="GO" id="GO:0005634">
    <property type="term" value="C:nucleus"/>
    <property type="evidence" value="ECO:0007669"/>
    <property type="project" value="UniProtKB-SubCell"/>
</dbReference>
<comment type="subcellular location">
    <subcellularLocation>
        <location evidence="2">Cytoplasm</location>
    </subcellularLocation>
    <subcellularLocation>
        <location evidence="1">Nucleus</location>
    </subcellularLocation>
</comment>
<keyword evidence="9" id="KW-1185">Reference proteome</keyword>
<gene>
    <name evidence="8" type="ORF">OGAPHI_002987</name>
</gene>
<evidence type="ECO:0000256" key="1">
    <source>
        <dbReference type="ARBA" id="ARBA00004123"/>
    </source>
</evidence>
<dbReference type="PANTHER" id="PTHR12773">
    <property type="entry name" value="UPF0315 PROTEIN-RELATED"/>
    <property type="match status" value="1"/>
</dbReference>
<dbReference type="RefSeq" id="XP_046062150.1">
    <property type="nucleotide sequence ID" value="XM_046203916.1"/>
</dbReference>
<evidence type="ECO:0000256" key="3">
    <source>
        <dbReference type="ARBA" id="ARBA00007980"/>
    </source>
</evidence>
<keyword evidence="4" id="KW-0963">Cytoplasm</keyword>
<dbReference type="GO" id="GO:0005737">
    <property type="term" value="C:cytoplasm"/>
    <property type="evidence" value="ECO:0007669"/>
    <property type="project" value="UniProtKB-SubCell"/>
</dbReference>
<dbReference type="InterPro" id="IPR005651">
    <property type="entry name" value="Trm112-like"/>
</dbReference>
<evidence type="ECO:0000256" key="5">
    <source>
        <dbReference type="ARBA" id="ARBA00023242"/>
    </source>
</evidence>
<evidence type="ECO:0000313" key="9">
    <source>
        <dbReference type="Proteomes" id="UP000769157"/>
    </source>
</evidence>
<dbReference type="Pfam" id="PF03966">
    <property type="entry name" value="Trm112p"/>
    <property type="match status" value="1"/>
</dbReference>
<protein>
    <recommendedName>
        <fullName evidence="6">Multifunctional methyltransferase subunit trm112</fullName>
    </recommendedName>
    <alternativeName>
        <fullName evidence="7">eRF1 methyltransferase subunit trm112</fullName>
    </alternativeName>
</protein>
<evidence type="ECO:0000256" key="7">
    <source>
        <dbReference type="ARBA" id="ARBA00083044"/>
    </source>
</evidence>
<dbReference type="GO" id="GO:0070476">
    <property type="term" value="P:rRNA (guanine-N7)-methylation"/>
    <property type="evidence" value="ECO:0007669"/>
    <property type="project" value="TreeGrafter"/>
</dbReference>
<accession>A0A9P8T5T5</accession>
<dbReference type="EMBL" id="JAEUBE010000183">
    <property type="protein sequence ID" value="KAH3667338.1"/>
    <property type="molecule type" value="Genomic_DNA"/>
</dbReference>
<evidence type="ECO:0000313" key="8">
    <source>
        <dbReference type="EMBL" id="KAH3667338.1"/>
    </source>
</evidence>
<dbReference type="FunFam" id="2.20.25.10:FF:000021">
    <property type="entry name" value="Multifunctional methyltransferase subunit trm112"/>
    <property type="match status" value="1"/>
</dbReference>
<dbReference type="OrthoDB" id="2187549at2759"/>
<dbReference type="Proteomes" id="UP000769157">
    <property type="component" value="Unassembled WGS sequence"/>
</dbReference>
<reference evidence="8" key="2">
    <citation type="submission" date="2021-01" db="EMBL/GenBank/DDBJ databases">
        <authorList>
            <person name="Schikora-Tamarit M.A."/>
        </authorList>
    </citation>
    <scope>NUCLEOTIDE SEQUENCE</scope>
    <source>
        <strain evidence="8">CBS6075</strain>
    </source>
</reference>
<dbReference type="GO" id="GO:0046982">
    <property type="term" value="F:protein heterodimerization activity"/>
    <property type="evidence" value="ECO:0007669"/>
    <property type="project" value="InterPro"/>
</dbReference>